<dbReference type="RefSeq" id="WP_034975597.1">
    <property type="nucleotide sequence ID" value="NZ_FOFI01000003.1"/>
</dbReference>
<dbReference type="eggNOG" id="COG1309">
    <property type="taxonomic scope" value="Bacteria"/>
</dbReference>
<dbReference type="SUPFAM" id="SSF48498">
    <property type="entry name" value="Tetracyclin repressor-like, C-terminal domain"/>
    <property type="match status" value="1"/>
</dbReference>
<evidence type="ECO:0000259" key="3">
    <source>
        <dbReference type="PROSITE" id="PS50977"/>
    </source>
</evidence>
<dbReference type="Gene3D" id="1.10.357.10">
    <property type="entry name" value="Tetracycline Repressor, domain 2"/>
    <property type="match status" value="1"/>
</dbReference>
<protein>
    <recommendedName>
        <fullName evidence="3">HTH tetR-type domain-containing protein</fullName>
    </recommendedName>
</protein>
<feature type="domain" description="HTH tetR-type" evidence="3">
    <location>
        <begin position="2"/>
        <end position="62"/>
    </location>
</feature>
<gene>
    <name evidence="4" type="ORF">IO89_09350</name>
</gene>
<dbReference type="STRING" id="421072.SAMN04488097_2486"/>
<dbReference type="GO" id="GO:0003677">
    <property type="term" value="F:DNA binding"/>
    <property type="evidence" value="ECO:0007669"/>
    <property type="project" value="UniProtKB-UniRule"/>
</dbReference>
<dbReference type="InterPro" id="IPR001647">
    <property type="entry name" value="HTH_TetR"/>
</dbReference>
<dbReference type="EMBL" id="JPLY01000003">
    <property type="protein sequence ID" value="KFC22153.1"/>
    <property type="molecule type" value="Genomic_DNA"/>
</dbReference>
<organism evidence="4 5">
    <name type="scientific">Epilithonimonas lactis</name>
    <dbReference type="NCBI Taxonomy" id="421072"/>
    <lineage>
        <taxon>Bacteria</taxon>
        <taxon>Pseudomonadati</taxon>
        <taxon>Bacteroidota</taxon>
        <taxon>Flavobacteriia</taxon>
        <taxon>Flavobacteriales</taxon>
        <taxon>Weeksellaceae</taxon>
        <taxon>Chryseobacterium group</taxon>
        <taxon>Epilithonimonas</taxon>
    </lineage>
</organism>
<evidence type="ECO:0000313" key="4">
    <source>
        <dbReference type="EMBL" id="KFC22153.1"/>
    </source>
</evidence>
<reference evidence="4 5" key="1">
    <citation type="submission" date="2014-07" db="EMBL/GenBank/DDBJ databases">
        <title>Epilithonimonas lactis LMG 22401 Genome.</title>
        <authorList>
            <person name="Pipes S.E."/>
            <person name="Stropko S.J."/>
        </authorList>
    </citation>
    <scope>NUCLEOTIDE SEQUENCE [LARGE SCALE GENOMIC DNA]</scope>
    <source>
        <strain evidence="4 5">LMG 24401</strain>
    </source>
</reference>
<evidence type="ECO:0000256" key="2">
    <source>
        <dbReference type="PROSITE-ProRule" id="PRU00335"/>
    </source>
</evidence>
<dbReference type="PROSITE" id="PS50977">
    <property type="entry name" value="HTH_TETR_2"/>
    <property type="match status" value="1"/>
</dbReference>
<dbReference type="PRINTS" id="PR00455">
    <property type="entry name" value="HTHTETR"/>
</dbReference>
<evidence type="ECO:0000256" key="1">
    <source>
        <dbReference type="ARBA" id="ARBA00023125"/>
    </source>
</evidence>
<keyword evidence="1 2" id="KW-0238">DNA-binding</keyword>
<dbReference type="InterPro" id="IPR009057">
    <property type="entry name" value="Homeodomain-like_sf"/>
</dbReference>
<accession>A0A085BI58</accession>
<dbReference type="Pfam" id="PF00440">
    <property type="entry name" value="TetR_N"/>
    <property type="match status" value="1"/>
</dbReference>
<name>A0A085BI58_9FLAO</name>
<feature type="DNA-binding region" description="H-T-H motif" evidence="2">
    <location>
        <begin position="25"/>
        <end position="44"/>
    </location>
</feature>
<dbReference type="SUPFAM" id="SSF46689">
    <property type="entry name" value="Homeodomain-like"/>
    <property type="match status" value="1"/>
</dbReference>
<dbReference type="PANTHER" id="PTHR30328">
    <property type="entry name" value="TRANSCRIPTIONAL REPRESSOR"/>
    <property type="match status" value="1"/>
</dbReference>
<dbReference type="PANTHER" id="PTHR30328:SF54">
    <property type="entry name" value="HTH-TYPE TRANSCRIPTIONAL REPRESSOR SCO4008"/>
    <property type="match status" value="1"/>
</dbReference>
<keyword evidence="5" id="KW-1185">Reference proteome</keyword>
<comment type="caution">
    <text evidence="4">The sequence shown here is derived from an EMBL/GenBank/DDBJ whole genome shotgun (WGS) entry which is preliminary data.</text>
</comment>
<dbReference type="InterPro" id="IPR050109">
    <property type="entry name" value="HTH-type_TetR-like_transc_reg"/>
</dbReference>
<dbReference type="Proteomes" id="UP000028623">
    <property type="component" value="Unassembled WGS sequence"/>
</dbReference>
<proteinExistence type="predicted"/>
<evidence type="ECO:0000313" key="5">
    <source>
        <dbReference type="Proteomes" id="UP000028623"/>
    </source>
</evidence>
<dbReference type="AlphaFoldDB" id="A0A085BI58"/>
<dbReference type="InterPro" id="IPR036271">
    <property type="entry name" value="Tet_transcr_reg_TetR-rel_C_sf"/>
</dbReference>
<sequence length="210" mass="24488">MPTKEEHIMMVAEKLFAANGYNGTSVRDIAAKAKVNVSMISYYFGSKENLMEELFKWRMEEGLNFAKNIVENNDLTEIEKIDAFVDNFVNRVQKFRDFYLLIHTQQVISQNKNIQNFLRASKINYIEINQKIVEIGLEKGIFTKRPSFHLLQCTISGTIFNAMHGIKMYKEYLKKNNANFDEKLYESQYFQEAAAHVKTVVRALIGYQEN</sequence>
<dbReference type="OrthoDB" id="9789566at2"/>